<name>A0A495JWQ9_9ACTN</name>
<reference evidence="1 2" key="1">
    <citation type="submission" date="2018-10" db="EMBL/GenBank/DDBJ databases">
        <title>Sequencing the genomes of 1000 actinobacteria strains.</title>
        <authorList>
            <person name="Klenk H.-P."/>
        </authorList>
    </citation>
    <scope>NUCLEOTIDE SEQUENCE [LARGE SCALE GENOMIC DNA]</scope>
    <source>
        <strain evidence="1 2">DSM 45175</strain>
    </source>
</reference>
<dbReference type="EMBL" id="RBKT01000001">
    <property type="protein sequence ID" value="RKR92694.1"/>
    <property type="molecule type" value="Genomic_DNA"/>
</dbReference>
<dbReference type="AlphaFoldDB" id="A0A495JWQ9"/>
<organism evidence="1 2">
    <name type="scientific">Micromonospora pisi</name>
    <dbReference type="NCBI Taxonomy" id="589240"/>
    <lineage>
        <taxon>Bacteria</taxon>
        <taxon>Bacillati</taxon>
        <taxon>Actinomycetota</taxon>
        <taxon>Actinomycetes</taxon>
        <taxon>Micromonosporales</taxon>
        <taxon>Micromonosporaceae</taxon>
        <taxon>Micromonospora</taxon>
    </lineage>
</organism>
<dbReference type="OrthoDB" id="4556966at2"/>
<evidence type="ECO:0000313" key="2">
    <source>
        <dbReference type="Proteomes" id="UP000277671"/>
    </source>
</evidence>
<accession>A0A495JWQ9</accession>
<evidence type="ECO:0000313" key="1">
    <source>
        <dbReference type="EMBL" id="RKR92694.1"/>
    </source>
</evidence>
<dbReference type="RefSeq" id="WP_121160646.1">
    <property type="nucleotide sequence ID" value="NZ_RBKT01000001.1"/>
</dbReference>
<protein>
    <submittedName>
        <fullName evidence="1">Uncharacterized protein</fullName>
    </submittedName>
</protein>
<keyword evidence="2" id="KW-1185">Reference proteome</keyword>
<gene>
    <name evidence="1" type="ORF">BDK92_7172</name>
</gene>
<comment type="caution">
    <text evidence="1">The sequence shown here is derived from an EMBL/GenBank/DDBJ whole genome shotgun (WGS) entry which is preliminary data.</text>
</comment>
<dbReference type="Pfam" id="PF20213">
    <property type="entry name" value="DUF6573"/>
    <property type="match status" value="1"/>
</dbReference>
<dbReference type="Proteomes" id="UP000277671">
    <property type="component" value="Unassembled WGS sequence"/>
</dbReference>
<sequence>MFTEDDIIHRYTRAQALADGTLIDAGPLAREAGFRWPVALTAAAWADCVAWTDADNKRKGAIQDETGRLWDVLNMARFAAARSGGGNRILFQLVRVPVAGKATRPRLVTLALMAGPGDNGEPVMVIGTPDED</sequence>
<proteinExistence type="predicted"/>
<dbReference type="InterPro" id="IPR046480">
    <property type="entry name" value="DUF6573"/>
</dbReference>